<feature type="binding site" evidence="7">
    <location>
        <position position="105"/>
    </location>
    <ligand>
        <name>carbamoyl phosphate</name>
        <dbReference type="ChEBI" id="CHEBI:58228"/>
    </ligand>
</feature>
<dbReference type="OrthoDB" id="9774690at2"/>
<dbReference type="EMBL" id="AP017312">
    <property type="protein sequence ID" value="BAU27982.1"/>
    <property type="molecule type" value="Genomic_DNA"/>
</dbReference>
<dbReference type="NCBIfam" id="NF002032">
    <property type="entry name" value="PRK00856.1"/>
    <property type="match status" value="1"/>
</dbReference>
<feature type="binding site" evidence="7">
    <location>
        <position position="133"/>
    </location>
    <ligand>
        <name>carbamoyl phosphate</name>
        <dbReference type="ChEBI" id="CHEBI:58228"/>
    </ligand>
</feature>
<dbReference type="PRINTS" id="PR00100">
    <property type="entry name" value="AOTCASE"/>
</dbReference>
<dbReference type="UniPathway" id="UPA00070">
    <property type="reaction ID" value="UER00116"/>
</dbReference>
<dbReference type="PANTHER" id="PTHR45753">
    <property type="entry name" value="ORNITHINE CARBAMOYLTRANSFERASE, MITOCHONDRIAL"/>
    <property type="match status" value="1"/>
</dbReference>
<dbReference type="PROSITE" id="PS00097">
    <property type="entry name" value="CARBAMOYLTRANSFERASE"/>
    <property type="match status" value="1"/>
</dbReference>
<dbReference type="InterPro" id="IPR006130">
    <property type="entry name" value="Asp/Orn_carbamoylTrfase"/>
</dbReference>
<feature type="binding site" evidence="7">
    <location>
        <position position="54"/>
    </location>
    <ligand>
        <name>carbamoyl phosphate</name>
        <dbReference type="ChEBI" id="CHEBI:58228"/>
    </ligand>
</feature>
<feature type="binding site" evidence="7">
    <location>
        <position position="166"/>
    </location>
    <ligand>
        <name>L-aspartate</name>
        <dbReference type="ChEBI" id="CHEBI:29991"/>
    </ligand>
</feature>
<comment type="catalytic activity">
    <reaction evidence="6 7">
        <text>carbamoyl phosphate + L-aspartate = N-carbamoyl-L-aspartate + phosphate + H(+)</text>
        <dbReference type="Rhea" id="RHEA:20013"/>
        <dbReference type="ChEBI" id="CHEBI:15378"/>
        <dbReference type="ChEBI" id="CHEBI:29991"/>
        <dbReference type="ChEBI" id="CHEBI:32814"/>
        <dbReference type="ChEBI" id="CHEBI:43474"/>
        <dbReference type="ChEBI" id="CHEBI:58228"/>
        <dbReference type="EC" id="2.1.3.2"/>
    </reaction>
</comment>
<sequence length="307" mass="34446">MSLYHVLGAKQFTRPMLDQIFEVTEEMERIVADGGSDTYRNKVMTTLFFEPSTRTRLSFESAMSRLGGKVIGTENAAQFSSTIKGETLEDTIKVVSAYSDVIVIRHTDIGAAERAAAVATVPVLNAGDGAGEHPTQSLLDLYTIKKEIGRLDDLHIVMIGDLANGRTVHSLSYMLTNYKNIRISFTAPENVQIPNYVKKYLDEKGVAYEEEYDLEKVARTADVLYQTRIQKERFTSLSEYKKACGQYIIDSELLKVMKQDSIILHPLPRAGEIAVEVDEDPRAAYFRQAQNGLFVRMALLDQAFRAK</sequence>
<proteinExistence type="inferred from homology"/>
<dbReference type="Gene3D" id="3.40.50.1370">
    <property type="entry name" value="Aspartate/ornithine carbamoyltransferase"/>
    <property type="match status" value="2"/>
</dbReference>
<reference evidence="8 9" key="1">
    <citation type="submission" date="2015-12" db="EMBL/GenBank/DDBJ databases">
        <title>Genome sequence of Aneurinibacillus soli.</title>
        <authorList>
            <person name="Lee J.S."/>
            <person name="Lee K.C."/>
            <person name="Kim K.K."/>
            <person name="Lee B.W."/>
        </authorList>
    </citation>
    <scope>NUCLEOTIDE SEQUENCE [LARGE SCALE GENOMIC DNA]</scope>
    <source>
        <strain evidence="8 9">CB4</strain>
    </source>
</reference>
<dbReference type="InterPro" id="IPR002082">
    <property type="entry name" value="Asp_carbamoyltransf"/>
</dbReference>
<dbReference type="AlphaFoldDB" id="A0A0U5BII7"/>
<dbReference type="PANTHER" id="PTHR45753:SF6">
    <property type="entry name" value="ASPARTATE CARBAMOYLTRANSFERASE"/>
    <property type="match status" value="1"/>
</dbReference>
<comment type="similarity">
    <text evidence="2 7">Belongs to the aspartate/ornithine carbamoyltransferase superfamily. ATCase family.</text>
</comment>
<dbReference type="GO" id="GO:0006520">
    <property type="term" value="P:amino acid metabolic process"/>
    <property type="evidence" value="ECO:0007669"/>
    <property type="project" value="InterPro"/>
</dbReference>
<comment type="function">
    <text evidence="5 7">Catalyzes the condensation of carbamoyl phosphate and aspartate to form carbamoyl aspartate and inorganic phosphate, the committed step in the de novo pyrimidine nucleotide biosynthesis pathway.</text>
</comment>
<feature type="binding site" evidence="7">
    <location>
        <position position="84"/>
    </location>
    <ligand>
        <name>L-aspartate</name>
        <dbReference type="ChEBI" id="CHEBI:29991"/>
    </ligand>
</feature>
<evidence type="ECO:0000256" key="3">
    <source>
        <dbReference type="ARBA" id="ARBA00022679"/>
    </source>
</evidence>
<dbReference type="Proteomes" id="UP000217696">
    <property type="component" value="Chromosome"/>
</dbReference>
<dbReference type="FunFam" id="3.40.50.1370:FF:000001">
    <property type="entry name" value="Aspartate carbamoyltransferase"/>
    <property type="match status" value="1"/>
</dbReference>
<evidence type="ECO:0000256" key="7">
    <source>
        <dbReference type="HAMAP-Rule" id="MF_00001"/>
    </source>
</evidence>
<dbReference type="EC" id="2.1.3.2" evidence="7"/>
<feature type="binding site" evidence="7">
    <location>
        <position position="136"/>
    </location>
    <ligand>
        <name>carbamoyl phosphate</name>
        <dbReference type="ChEBI" id="CHEBI:58228"/>
    </ligand>
</feature>
<protein>
    <recommendedName>
        <fullName evidence="7">Aspartate carbamoyltransferase</fullName>
        <ecNumber evidence="7">2.1.3.2</ecNumber>
    </recommendedName>
    <alternativeName>
        <fullName evidence="7">Aspartate transcarbamylase</fullName>
        <shortName evidence="7">ATCase</shortName>
    </alternativeName>
</protein>
<evidence type="ECO:0000256" key="1">
    <source>
        <dbReference type="ARBA" id="ARBA00004852"/>
    </source>
</evidence>
<dbReference type="Pfam" id="PF02729">
    <property type="entry name" value="OTCace_N"/>
    <property type="match status" value="1"/>
</dbReference>
<gene>
    <name evidence="7 8" type="primary">pyrB</name>
    <name evidence="8" type="ORF">CB4_02156</name>
</gene>
<dbReference type="Pfam" id="PF00185">
    <property type="entry name" value="OTCace"/>
    <property type="match status" value="1"/>
</dbReference>
<evidence type="ECO:0000256" key="6">
    <source>
        <dbReference type="ARBA" id="ARBA00048859"/>
    </source>
</evidence>
<dbReference type="HAMAP" id="MF_00001">
    <property type="entry name" value="Asp_carb_tr"/>
    <property type="match status" value="1"/>
</dbReference>
<accession>A0A0U5BII7</accession>
<evidence type="ECO:0000256" key="2">
    <source>
        <dbReference type="ARBA" id="ARBA00008896"/>
    </source>
</evidence>
<dbReference type="KEGG" id="asoc:CB4_02156"/>
<evidence type="ECO:0000256" key="5">
    <source>
        <dbReference type="ARBA" id="ARBA00043884"/>
    </source>
</evidence>
<feature type="binding site" evidence="7">
    <location>
        <position position="268"/>
    </location>
    <ligand>
        <name>carbamoyl phosphate</name>
        <dbReference type="ChEBI" id="CHEBI:58228"/>
    </ligand>
</feature>
<dbReference type="FunFam" id="3.40.50.1370:FF:000002">
    <property type="entry name" value="Aspartate carbamoyltransferase 2"/>
    <property type="match status" value="1"/>
</dbReference>
<comment type="pathway">
    <text evidence="1 7">Pyrimidine metabolism; UMP biosynthesis via de novo pathway; (S)-dihydroorotate from bicarbonate: step 2/3.</text>
</comment>
<dbReference type="GO" id="GO:0016597">
    <property type="term" value="F:amino acid binding"/>
    <property type="evidence" value="ECO:0007669"/>
    <property type="project" value="InterPro"/>
</dbReference>
<evidence type="ECO:0000256" key="4">
    <source>
        <dbReference type="ARBA" id="ARBA00022975"/>
    </source>
</evidence>
<dbReference type="InterPro" id="IPR006132">
    <property type="entry name" value="Asp/Orn_carbamoyltranf_P-bd"/>
</dbReference>
<feature type="binding site" evidence="7">
    <location>
        <position position="267"/>
    </location>
    <ligand>
        <name>carbamoyl phosphate</name>
        <dbReference type="ChEBI" id="CHEBI:58228"/>
    </ligand>
</feature>
<keyword evidence="9" id="KW-1185">Reference proteome</keyword>
<dbReference type="NCBIfam" id="TIGR00670">
    <property type="entry name" value="asp_carb_tr"/>
    <property type="match status" value="1"/>
</dbReference>
<evidence type="ECO:0000313" key="8">
    <source>
        <dbReference type="EMBL" id="BAU27982.1"/>
    </source>
</evidence>
<comment type="subunit">
    <text evidence="7">Heterododecamer (2C3:3R2) of six catalytic PyrB chains organized as two trimers (C3), and six regulatory PyrI chains organized as three dimers (R2).</text>
</comment>
<dbReference type="InterPro" id="IPR036901">
    <property type="entry name" value="Asp/Orn_carbamoylTrfase_sf"/>
</dbReference>
<dbReference type="GO" id="GO:0004070">
    <property type="term" value="F:aspartate carbamoyltransferase activity"/>
    <property type="evidence" value="ECO:0007669"/>
    <property type="project" value="UniProtKB-UniRule"/>
</dbReference>
<name>A0A0U5BII7_9BACL</name>
<evidence type="ECO:0000313" key="9">
    <source>
        <dbReference type="Proteomes" id="UP000217696"/>
    </source>
</evidence>
<dbReference type="InterPro" id="IPR006131">
    <property type="entry name" value="Asp_carbamoyltransf_Asp/Orn-bd"/>
</dbReference>
<dbReference type="SUPFAM" id="SSF53671">
    <property type="entry name" value="Aspartate/ornithine carbamoyltransferase"/>
    <property type="match status" value="1"/>
</dbReference>
<organism evidence="8 9">
    <name type="scientific">Aneurinibacillus soli</name>
    <dbReference type="NCBI Taxonomy" id="1500254"/>
    <lineage>
        <taxon>Bacteria</taxon>
        <taxon>Bacillati</taxon>
        <taxon>Bacillota</taxon>
        <taxon>Bacilli</taxon>
        <taxon>Bacillales</taxon>
        <taxon>Paenibacillaceae</taxon>
        <taxon>Aneurinibacillus group</taxon>
        <taxon>Aneurinibacillus</taxon>
    </lineage>
</organism>
<keyword evidence="4 7" id="KW-0665">Pyrimidine biosynthesis</keyword>
<keyword evidence="3 7" id="KW-0808">Transferase</keyword>
<dbReference type="GO" id="GO:0044205">
    <property type="term" value="P:'de novo' UMP biosynthetic process"/>
    <property type="evidence" value="ECO:0007669"/>
    <property type="project" value="UniProtKB-UniRule"/>
</dbReference>
<feature type="binding site" evidence="7">
    <location>
        <position position="55"/>
    </location>
    <ligand>
        <name>carbamoyl phosphate</name>
        <dbReference type="ChEBI" id="CHEBI:58228"/>
    </ligand>
</feature>
<dbReference type="RefSeq" id="WP_096465752.1">
    <property type="nucleotide sequence ID" value="NZ_AP017312.1"/>
</dbReference>
<dbReference type="GO" id="GO:0006207">
    <property type="term" value="P:'de novo' pyrimidine nucleobase biosynthetic process"/>
    <property type="evidence" value="ECO:0007669"/>
    <property type="project" value="InterPro"/>
</dbReference>
<feature type="binding site" evidence="7">
    <location>
        <position position="228"/>
    </location>
    <ligand>
        <name>L-aspartate</name>
        <dbReference type="ChEBI" id="CHEBI:29991"/>
    </ligand>
</feature>
<dbReference type="PRINTS" id="PR00101">
    <property type="entry name" value="ATCASE"/>
</dbReference>